<dbReference type="Proteomes" id="UP000008062">
    <property type="component" value="Chromosome 1"/>
</dbReference>
<feature type="region of interest" description="Disordered" evidence="1">
    <location>
        <begin position="50"/>
        <end position="77"/>
    </location>
</feature>
<evidence type="ECO:0000313" key="2">
    <source>
        <dbReference type="EMBL" id="EGP90926.1"/>
    </source>
</evidence>
<dbReference type="OrthoDB" id="5355526at2759"/>
<gene>
    <name evidence="2" type="ORF">MYCGRDRAFT_32232</name>
</gene>
<dbReference type="RefSeq" id="XP_003855950.1">
    <property type="nucleotide sequence ID" value="XM_003855902.1"/>
</dbReference>
<protein>
    <submittedName>
        <fullName evidence="2">Uncharacterized protein</fullName>
    </submittedName>
</protein>
<dbReference type="eggNOG" id="ENOG502SCZR">
    <property type="taxonomic scope" value="Eukaryota"/>
</dbReference>
<reference evidence="2 3" key="1">
    <citation type="journal article" date="2011" name="PLoS Genet.">
        <title>Finished genome of the fungal wheat pathogen Mycosphaerella graminicola reveals dispensome structure, chromosome plasticity, and stealth pathogenesis.</title>
        <authorList>
            <person name="Goodwin S.B."/>
            <person name="Ben M'barek S."/>
            <person name="Dhillon B."/>
            <person name="Wittenberg A.H.J."/>
            <person name="Crane C.F."/>
            <person name="Hane J.K."/>
            <person name="Foster A.J."/>
            <person name="Van der Lee T.A.J."/>
            <person name="Grimwood J."/>
            <person name="Aerts A."/>
            <person name="Antoniw J."/>
            <person name="Bailey A."/>
            <person name="Bluhm B."/>
            <person name="Bowler J."/>
            <person name="Bristow J."/>
            <person name="van der Burgt A."/>
            <person name="Canto-Canche B."/>
            <person name="Churchill A.C.L."/>
            <person name="Conde-Ferraez L."/>
            <person name="Cools H.J."/>
            <person name="Coutinho P.M."/>
            <person name="Csukai M."/>
            <person name="Dehal P."/>
            <person name="De Wit P."/>
            <person name="Donzelli B."/>
            <person name="van de Geest H.C."/>
            <person name="van Ham R.C.H.J."/>
            <person name="Hammond-Kosack K.E."/>
            <person name="Henrissat B."/>
            <person name="Kilian A."/>
            <person name="Kobayashi A.K."/>
            <person name="Koopmann E."/>
            <person name="Kourmpetis Y."/>
            <person name="Kuzniar A."/>
            <person name="Lindquist E."/>
            <person name="Lombard V."/>
            <person name="Maliepaard C."/>
            <person name="Martins N."/>
            <person name="Mehrabi R."/>
            <person name="Nap J.P.H."/>
            <person name="Ponomarenko A."/>
            <person name="Rudd J.J."/>
            <person name="Salamov A."/>
            <person name="Schmutz J."/>
            <person name="Schouten H.J."/>
            <person name="Shapiro H."/>
            <person name="Stergiopoulos I."/>
            <person name="Torriani S.F.F."/>
            <person name="Tu H."/>
            <person name="de Vries R.P."/>
            <person name="Waalwijk C."/>
            <person name="Ware S.B."/>
            <person name="Wiebenga A."/>
            <person name="Zwiers L.-H."/>
            <person name="Oliver R.P."/>
            <person name="Grigoriev I.V."/>
            <person name="Kema G.H.J."/>
        </authorList>
    </citation>
    <scope>NUCLEOTIDE SEQUENCE [LARGE SCALE GENOMIC DNA]</scope>
    <source>
        <strain evidence="3">CBS 115943 / IPO323</strain>
    </source>
</reference>
<dbReference type="HOGENOM" id="CLU_195441_0_0_1"/>
<organism evidence="2 3">
    <name type="scientific">Zymoseptoria tritici (strain CBS 115943 / IPO323)</name>
    <name type="common">Speckled leaf blotch fungus</name>
    <name type="synonym">Septoria tritici</name>
    <dbReference type="NCBI Taxonomy" id="336722"/>
    <lineage>
        <taxon>Eukaryota</taxon>
        <taxon>Fungi</taxon>
        <taxon>Dikarya</taxon>
        <taxon>Ascomycota</taxon>
        <taxon>Pezizomycotina</taxon>
        <taxon>Dothideomycetes</taxon>
        <taxon>Dothideomycetidae</taxon>
        <taxon>Mycosphaerellales</taxon>
        <taxon>Mycosphaerellaceae</taxon>
        <taxon>Zymoseptoria</taxon>
    </lineage>
</organism>
<name>F9WZP4_ZYMTI</name>
<proteinExistence type="predicted"/>
<keyword evidence="3" id="KW-1185">Reference proteome</keyword>
<dbReference type="GeneID" id="13403889"/>
<dbReference type="InParanoid" id="F9WZP4"/>
<sequence>MCIQIVERYAVCRCLYHRHAIDPCAARNQRGHVVQERIILVGYTCGLHARRQSQPRAVPDASQANERRGHTQKRRSV</sequence>
<evidence type="ECO:0000313" key="3">
    <source>
        <dbReference type="Proteomes" id="UP000008062"/>
    </source>
</evidence>
<dbReference type="EMBL" id="CM001196">
    <property type="protein sequence ID" value="EGP90926.1"/>
    <property type="molecule type" value="Genomic_DNA"/>
</dbReference>
<dbReference type="AlphaFoldDB" id="F9WZP4"/>
<dbReference type="OMA" id="IDRCAAY"/>
<accession>F9WZP4</accession>
<dbReference type="KEGG" id="ztr:MYCGRDRAFT_32232"/>
<evidence type="ECO:0000256" key="1">
    <source>
        <dbReference type="SAM" id="MobiDB-lite"/>
    </source>
</evidence>